<dbReference type="Gene3D" id="3.30.2350.10">
    <property type="entry name" value="Pseudouridine synthase"/>
    <property type="match status" value="1"/>
</dbReference>
<proteinExistence type="inferred from homology"/>
<dbReference type="InterPro" id="IPR050188">
    <property type="entry name" value="RluA_PseudoU_synthase"/>
</dbReference>
<dbReference type="PANTHER" id="PTHR21600">
    <property type="entry name" value="MITOCHONDRIAL RNA PSEUDOURIDINE SYNTHASE"/>
    <property type="match status" value="1"/>
</dbReference>
<dbReference type="CDD" id="cd00165">
    <property type="entry name" value="S4"/>
    <property type="match status" value="1"/>
</dbReference>
<comment type="catalytic activity">
    <reaction evidence="3">
        <text>uridine(1911/1915/1917) in 23S rRNA = pseudouridine(1911/1915/1917) in 23S rRNA</text>
        <dbReference type="Rhea" id="RHEA:42524"/>
        <dbReference type="Rhea" id="RHEA-COMP:10097"/>
        <dbReference type="Rhea" id="RHEA-COMP:10098"/>
        <dbReference type="ChEBI" id="CHEBI:65314"/>
        <dbReference type="ChEBI" id="CHEBI:65315"/>
        <dbReference type="EC" id="5.4.99.23"/>
    </reaction>
</comment>
<dbReference type="Gene3D" id="3.10.290.10">
    <property type="entry name" value="RNA-binding S4 domain"/>
    <property type="match status" value="1"/>
</dbReference>
<dbReference type="PROSITE" id="PS01129">
    <property type="entry name" value="PSI_RLU"/>
    <property type="match status" value="1"/>
</dbReference>
<dbReference type="PANTHER" id="PTHR21600:SF44">
    <property type="entry name" value="RIBOSOMAL LARGE SUBUNIT PSEUDOURIDINE SYNTHASE D"/>
    <property type="match status" value="1"/>
</dbReference>
<evidence type="ECO:0000256" key="2">
    <source>
        <dbReference type="ARBA" id="ARBA00023235"/>
    </source>
</evidence>
<accession>A0ABY4AMY6</accession>
<feature type="domain" description="RNA-binding S4" evidence="6">
    <location>
        <begin position="9"/>
        <end position="71"/>
    </location>
</feature>
<evidence type="ECO:0000256" key="3">
    <source>
        <dbReference type="ARBA" id="ARBA00036882"/>
    </source>
</evidence>
<comment type="catalytic activity">
    <reaction evidence="5">
        <text>a uridine in RNA = a pseudouridine in RNA</text>
        <dbReference type="Rhea" id="RHEA:48348"/>
        <dbReference type="Rhea" id="RHEA-COMP:12068"/>
        <dbReference type="Rhea" id="RHEA-COMP:12069"/>
        <dbReference type="ChEBI" id="CHEBI:65314"/>
        <dbReference type="ChEBI" id="CHEBI:65315"/>
    </reaction>
</comment>
<keyword evidence="2 5" id="KW-0413">Isomerase</keyword>
<keyword evidence="4" id="KW-0694">RNA-binding</keyword>
<dbReference type="Pfam" id="PF00849">
    <property type="entry name" value="PseudoU_synth_2"/>
    <property type="match status" value="1"/>
</dbReference>
<dbReference type="InterPro" id="IPR020103">
    <property type="entry name" value="PsdUridine_synth_cat_dom_sf"/>
</dbReference>
<evidence type="ECO:0000313" key="8">
    <source>
        <dbReference type="Proteomes" id="UP000831607"/>
    </source>
</evidence>
<organism evidence="7 8">
    <name type="scientific">Orrella daihaiensis</name>
    <dbReference type="NCBI Taxonomy" id="2782176"/>
    <lineage>
        <taxon>Bacteria</taxon>
        <taxon>Pseudomonadati</taxon>
        <taxon>Pseudomonadota</taxon>
        <taxon>Betaproteobacteria</taxon>
        <taxon>Burkholderiales</taxon>
        <taxon>Alcaligenaceae</taxon>
        <taxon>Orrella</taxon>
    </lineage>
</organism>
<dbReference type="CDD" id="cd02869">
    <property type="entry name" value="PseudoU_synth_RluA_like"/>
    <property type="match status" value="1"/>
</dbReference>
<evidence type="ECO:0000259" key="6">
    <source>
        <dbReference type="SMART" id="SM00363"/>
    </source>
</evidence>
<dbReference type="Pfam" id="PF01479">
    <property type="entry name" value="S4"/>
    <property type="match status" value="1"/>
</dbReference>
<dbReference type="EMBL" id="CP063982">
    <property type="protein sequence ID" value="UOD51647.1"/>
    <property type="molecule type" value="Genomic_DNA"/>
</dbReference>
<dbReference type="EC" id="5.4.99.-" evidence="5"/>
<protein>
    <recommendedName>
        <fullName evidence="5">Pseudouridine synthase</fullName>
        <ecNumber evidence="5">5.4.99.-</ecNumber>
    </recommendedName>
</protein>
<gene>
    <name evidence="7" type="ORF">DHf2319_09195</name>
</gene>
<dbReference type="InterPro" id="IPR002942">
    <property type="entry name" value="S4_RNA-bd"/>
</dbReference>
<dbReference type="InterPro" id="IPR006225">
    <property type="entry name" value="PsdUridine_synth_RluC/D"/>
</dbReference>
<dbReference type="InterPro" id="IPR036986">
    <property type="entry name" value="S4_RNA-bd_sf"/>
</dbReference>
<dbReference type="SUPFAM" id="SSF55174">
    <property type="entry name" value="Alpha-L RNA-binding motif"/>
    <property type="match status" value="1"/>
</dbReference>
<reference evidence="7 8" key="1">
    <citation type="submission" date="2020-11" db="EMBL/GenBank/DDBJ databases">
        <title>Algicoccus daihaiensis sp.nov., isolated from Daihai Lake in Inner Mongolia.</title>
        <authorList>
            <person name="Kai J."/>
        </authorList>
    </citation>
    <scope>NUCLEOTIDE SEQUENCE [LARGE SCALE GENOMIC DNA]</scope>
    <source>
        <strain evidence="8">f23</strain>
    </source>
</reference>
<evidence type="ECO:0000256" key="5">
    <source>
        <dbReference type="RuleBase" id="RU362028"/>
    </source>
</evidence>
<comment type="similarity">
    <text evidence="1 5">Belongs to the pseudouridine synthase RluA family.</text>
</comment>
<dbReference type="PROSITE" id="PS50889">
    <property type="entry name" value="S4"/>
    <property type="match status" value="1"/>
</dbReference>
<dbReference type="SUPFAM" id="SSF55120">
    <property type="entry name" value="Pseudouridine synthase"/>
    <property type="match status" value="1"/>
</dbReference>
<evidence type="ECO:0000313" key="7">
    <source>
        <dbReference type="EMBL" id="UOD51647.1"/>
    </source>
</evidence>
<dbReference type="InterPro" id="IPR006145">
    <property type="entry name" value="PsdUridine_synth_RsuA/RluA"/>
</dbReference>
<dbReference type="InterPro" id="IPR006224">
    <property type="entry name" value="PsdUridine_synth_RluA-like_CS"/>
</dbReference>
<evidence type="ECO:0000256" key="4">
    <source>
        <dbReference type="PROSITE-ProRule" id="PRU00182"/>
    </source>
</evidence>
<keyword evidence="8" id="KW-1185">Reference proteome</keyword>
<dbReference type="SMART" id="SM00363">
    <property type="entry name" value="S4"/>
    <property type="match status" value="1"/>
</dbReference>
<dbReference type="NCBIfam" id="TIGR00005">
    <property type="entry name" value="rluA_subfam"/>
    <property type="match status" value="1"/>
</dbReference>
<evidence type="ECO:0000256" key="1">
    <source>
        <dbReference type="ARBA" id="ARBA00010876"/>
    </source>
</evidence>
<name>A0ABY4AMY6_9BURK</name>
<sequence>MIEPSLAGDRLDKAIAQLIPEHSRSRIQGWIEAGHVRVNGTVNARVRQLVATGDEVTVEVQPSEQVLAYEPQNVEFHVISESASWLVVDKQAGLVVHPGAGNWRGTLLNGLLFRYPDLSHVARAGIVHRLDKETTGLMVVAKTEMAQTHLVRQLQQRTVKRQYRALVHGWMSSDQITIDRPIGRDPKVPVRMSVSAAGASKPATTHVTRLRTGSLEGVPVSEVSCRLETGRTHQIRVHLASLRHPLVGDTLYGGKPLLNATRQMLHAESLSFIDPANDQWVSFESELPDDMQVVLDQVRWDI</sequence>
<dbReference type="Proteomes" id="UP000831607">
    <property type="component" value="Chromosome"/>
</dbReference>
<comment type="function">
    <text evidence="5">Responsible for synthesis of pseudouridine from uracil.</text>
</comment>